<dbReference type="EMBL" id="JACHHZ010000001">
    <property type="protein sequence ID" value="MBB6091185.1"/>
    <property type="molecule type" value="Genomic_DNA"/>
</dbReference>
<sequence>MSTPTGHPSRLDRLLSYIESDSTNLALRNDAIREACDAGEWKIARALIESGLSKHPGSAALLASLGLVELQAQRYVEAECALVAALAGGLEAPEVRFNLAFCRFGLGDYAQALELLADPVLVPVLPIALLLRARCLHHLDRPLEAIADCKAYLEFASDDADAKGLLSLLLYEKRSLSEARGLSEAALLQNATQLEAMLTLGALAADERDYETAASTYLTLVEAHPLCGRGWLGLALVDLLRMRMDSAKRYIALATATMPDHIGSLHVLAWIEVVRGNFPEARSAFQRALSIDRNFAETHGGLAVVAVLEGDGAAATACIKRALRLQPGCLSARYADALALDRAGKREAAQAAFEELMSTRIADEGGSYRSFVAAHLRSLRDDPETATMFATRH</sequence>
<dbReference type="SUPFAM" id="SSF48452">
    <property type="entry name" value="TPR-like"/>
    <property type="match status" value="1"/>
</dbReference>
<dbReference type="PANTHER" id="PTHR44395:SF1">
    <property type="entry name" value="PROTEIN O-MANNOSYL-TRANSFERASE TMTC3"/>
    <property type="match status" value="1"/>
</dbReference>
<organism evidence="1 2">
    <name type="scientific">Povalibacter uvarum</name>
    <dbReference type="NCBI Taxonomy" id="732238"/>
    <lineage>
        <taxon>Bacteria</taxon>
        <taxon>Pseudomonadati</taxon>
        <taxon>Pseudomonadota</taxon>
        <taxon>Gammaproteobacteria</taxon>
        <taxon>Steroidobacterales</taxon>
        <taxon>Steroidobacteraceae</taxon>
        <taxon>Povalibacter</taxon>
    </lineage>
</organism>
<name>A0A841HGH4_9GAMM</name>
<dbReference type="SUPFAM" id="SSF81901">
    <property type="entry name" value="HCP-like"/>
    <property type="match status" value="1"/>
</dbReference>
<dbReference type="PANTHER" id="PTHR44395">
    <property type="match status" value="1"/>
</dbReference>
<dbReference type="Gene3D" id="1.25.40.10">
    <property type="entry name" value="Tetratricopeptide repeat domain"/>
    <property type="match status" value="1"/>
</dbReference>
<dbReference type="Pfam" id="PF14559">
    <property type="entry name" value="TPR_19"/>
    <property type="match status" value="1"/>
</dbReference>
<dbReference type="InterPro" id="IPR019734">
    <property type="entry name" value="TPR_rpt"/>
</dbReference>
<dbReference type="AlphaFoldDB" id="A0A841HGH4"/>
<dbReference type="RefSeq" id="WP_184329001.1">
    <property type="nucleotide sequence ID" value="NZ_JACHHZ010000001.1"/>
</dbReference>
<protein>
    <submittedName>
        <fullName evidence="1">Tetratricopeptide (TPR) repeat protein</fullName>
    </submittedName>
</protein>
<dbReference type="Proteomes" id="UP000588068">
    <property type="component" value="Unassembled WGS sequence"/>
</dbReference>
<dbReference type="SMART" id="SM00028">
    <property type="entry name" value="TPR"/>
    <property type="match status" value="5"/>
</dbReference>
<keyword evidence="2" id="KW-1185">Reference proteome</keyword>
<accession>A0A841HGH4</accession>
<evidence type="ECO:0000313" key="1">
    <source>
        <dbReference type="EMBL" id="MBB6091185.1"/>
    </source>
</evidence>
<reference evidence="1 2" key="1">
    <citation type="submission" date="2020-08" db="EMBL/GenBank/DDBJ databases">
        <title>Genomic Encyclopedia of Type Strains, Phase IV (KMG-IV): sequencing the most valuable type-strain genomes for metagenomic binning, comparative biology and taxonomic classification.</title>
        <authorList>
            <person name="Goeker M."/>
        </authorList>
    </citation>
    <scope>NUCLEOTIDE SEQUENCE [LARGE SCALE GENOMIC DNA]</scope>
    <source>
        <strain evidence="1 2">DSM 26723</strain>
    </source>
</reference>
<comment type="caution">
    <text evidence="1">The sequence shown here is derived from an EMBL/GenBank/DDBJ whole genome shotgun (WGS) entry which is preliminary data.</text>
</comment>
<evidence type="ECO:0000313" key="2">
    <source>
        <dbReference type="Proteomes" id="UP000588068"/>
    </source>
</evidence>
<dbReference type="Pfam" id="PF13432">
    <property type="entry name" value="TPR_16"/>
    <property type="match status" value="3"/>
</dbReference>
<gene>
    <name evidence="1" type="ORF">HNQ60_000031</name>
</gene>
<dbReference type="InterPro" id="IPR011990">
    <property type="entry name" value="TPR-like_helical_dom_sf"/>
</dbReference>
<proteinExistence type="predicted"/>